<evidence type="ECO:0000259" key="6">
    <source>
        <dbReference type="Pfam" id="PF00884"/>
    </source>
</evidence>
<protein>
    <submittedName>
        <fullName evidence="8">Sulfatase</fullName>
    </submittedName>
</protein>
<comment type="caution">
    <text evidence="8">The sequence shown here is derived from an EMBL/GenBank/DDBJ whole genome shotgun (WGS) entry which is preliminary data.</text>
</comment>
<accession>A0A096AIT6</accession>
<evidence type="ECO:0000256" key="2">
    <source>
        <dbReference type="ARBA" id="ARBA00022729"/>
    </source>
</evidence>
<dbReference type="Gene3D" id="3.30.1120.10">
    <property type="match status" value="1"/>
</dbReference>
<dbReference type="InterPro" id="IPR017850">
    <property type="entry name" value="Alkaline_phosphatase_core_sf"/>
</dbReference>
<dbReference type="PANTHER" id="PTHR43108">
    <property type="entry name" value="N-ACETYLGLUCOSAMINE-6-SULFATASE FAMILY MEMBER"/>
    <property type="match status" value="1"/>
</dbReference>
<dbReference type="PROSITE" id="PS00149">
    <property type="entry name" value="SULFATASE_2"/>
    <property type="match status" value="1"/>
</dbReference>
<keyword evidence="2" id="KW-0732">Signal</keyword>
<keyword evidence="3" id="KW-0378">Hydrolase</keyword>
<sequence>MNQNITKAILPLAALSCVHGKMLAQDATRPNILYIMCDDHAMQAISAYGSPISKLAPTPNIDRLAQRGMLFRNCFVENSLSTPSRACLMTGLYSHQNGQRQLAEGIDTTKTFVPELMQKAGYETGIVGKWHMMCRPKGFDYYYILDGQGKYYNPNFCTTGNYGKYKQEMGYATTLTTQHAIEFLDHRQKDKPFCLYVHHKAPHRSWFAEPKHIGMYDGVDFPLPKTFWDNYENRGSAAKTQKMNIEKDMELILDFKIPELLDTSDVESMASYAGLMGELGRMTAAQRMAWDKYYMPRNRRFIEAKLSGKDLAVWKYQNYIRDYMSVIASVDESVGQLLDYLKAHGLDKNTVVIYTSDQGFYMGEHGWFDKRFMYEESLHTPLIISYPGHIKEGVENTDMVQNIDFAPTFLAYAGVQQPKEMTGKPLQPLLAGNKPKNWRKDLYYHYYDYPTYHLVRKHDGVRNDRYKLIYFYGKGGMRAVEENKYQKIPGTSEYNCLKYLKATHYFNDDADVSYYELYDLQNDPDELNNIYGKKGTEKVTKQLMKRLNDYRKELKIDEY</sequence>
<dbReference type="EMBL" id="JRNS01000403">
    <property type="protein sequence ID" value="KGF46496.1"/>
    <property type="molecule type" value="Genomic_DNA"/>
</dbReference>
<dbReference type="Gene3D" id="3.40.720.10">
    <property type="entry name" value="Alkaline Phosphatase, subunit A"/>
    <property type="match status" value="1"/>
</dbReference>
<dbReference type="AlphaFoldDB" id="A0A096AIT6"/>
<feature type="domain" description="Sulfatase N-terminal" evidence="6">
    <location>
        <begin position="30"/>
        <end position="415"/>
    </location>
</feature>
<dbReference type="InterPro" id="IPR032506">
    <property type="entry name" value="SGSH_C"/>
</dbReference>
<name>A0A096AIT6_9BACT</name>
<proteinExistence type="inferred from homology"/>
<dbReference type="PANTHER" id="PTHR43108:SF6">
    <property type="entry name" value="N-SULPHOGLUCOSAMINE SULPHOHYDROLASE"/>
    <property type="match status" value="1"/>
</dbReference>
<dbReference type="InterPro" id="IPR000917">
    <property type="entry name" value="Sulfatase_N"/>
</dbReference>
<comment type="similarity">
    <text evidence="1">Belongs to the sulfatase family.</text>
</comment>
<evidence type="ECO:0000259" key="7">
    <source>
        <dbReference type="Pfam" id="PF16347"/>
    </source>
</evidence>
<organism evidence="8 9">
    <name type="scientific">Prevotella melaninogenica DNF00666</name>
    <dbReference type="NCBI Taxonomy" id="1401073"/>
    <lineage>
        <taxon>Bacteria</taxon>
        <taxon>Pseudomonadati</taxon>
        <taxon>Bacteroidota</taxon>
        <taxon>Bacteroidia</taxon>
        <taxon>Bacteroidales</taxon>
        <taxon>Prevotellaceae</taxon>
        <taxon>Prevotella</taxon>
    </lineage>
</organism>
<comment type="PTM">
    <text evidence="5">The conversion to 3-oxoalanine (also known as C-formylglycine, FGly), of a serine or cysteine residue in prokaryotes and of a cysteine residue in eukaryotes, is critical for catalytic activity.</text>
</comment>
<dbReference type="Proteomes" id="UP000029578">
    <property type="component" value="Unassembled WGS sequence"/>
</dbReference>
<gene>
    <name evidence="8" type="ORF">HMPREF0661_08110</name>
</gene>
<dbReference type="RefSeq" id="WP_197060224.1">
    <property type="nucleotide sequence ID" value="NZ_JRNS01000403.1"/>
</dbReference>
<dbReference type="CDD" id="cd16031">
    <property type="entry name" value="G6S_like"/>
    <property type="match status" value="1"/>
</dbReference>
<evidence type="ECO:0000256" key="5">
    <source>
        <dbReference type="PIRSR" id="PIRSR600917-52"/>
    </source>
</evidence>
<feature type="domain" description="N-sulphoglucosamine sulphohydrolase C-terminal" evidence="7">
    <location>
        <begin position="501"/>
        <end position="552"/>
    </location>
</feature>
<feature type="modified residue" description="3-oxoalanine (Ser)" evidence="5">
    <location>
        <position position="81"/>
    </location>
</feature>
<dbReference type="InterPro" id="IPR024607">
    <property type="entry name" value="Sulfatase_CS"/>
</dbReference>
<evidence type="ECO:0000256" key="3">
    <source>
        <dbReference type="ARBA" id="ARBA00022801"/>
    </source>
</evidence>
<dbReference type="SUPFAM" id="SSF53649">
    <property type="entry name" value="Alkaline phosphatase-like"/>
    <property type="match status" value="1"/>
</dbReference>
<dbReference type="GO" id="GO:0016787">
    <property type="term" value="F:hydrolase activity"/>
    <property type="evidence" value="ECO:0007669"/>
    <property type="project" value="UniProtKB-KW"/>
</dbReference>
<evidence type="ECO:0000313" key="9">
    <source>
        <dbReference type="Proteomes" id="UP000029578"/>
    </source>
</evidence>
<dbReference type="Pfam" id="PF00884">
    <property type="entry name" value="Sulfatase"/>
    <property type="match status" value="1"/>
</dbReference>
<evidence type="ECO:0000256" key="1">
    <source>
        <dbReference type="ARBA" id="ARBA00008779"/>
    </source>
</evidence>
<reference evidence="8 9" key="1">
    <citation type="submission" date="2014-07" db="EMBL/GenBank/DDBJ databases">
        <authorList>
            <person name="McCorrison J."/>
            <person name="Sanka R."/>
            <person name="Torralba M."/>
            <person name="Gillis M."/>
            <person name="Haft D.H."/>
            <person name="Methe B."/>
            <person name="Sutton G."/>
            <person name="Nelson K.E."/>
        </authorList>
    </citation>
    <scope>NUCLEOTIDE SEQUENCE [LARGE SCALE GENOMIC DNA]</scope>
    <source>
        <strain evidence="8 9">DNF00666</strain>
    </source>
</reference>
<dbReference type="Pfam" id="PF16347">
    <property type="entry name" value="SGSH_C"/>
    <property type="match status" value="1"/>
</dbReference>
<evidence type="ECO:0000313" key="8">
    <source>
        <dbReference type="EMBL" id="KGF46496.1"/>
    </source>
</evidence>
<keyword evidence="4" id="KW-0325">Glycoprotein</keyword>
<evidence type="ECO:0000256" key="4">
    <source>
        <dbReference type="ARBA" id="ARBA00023180"/>
    </source>
</evidence>
<dbReference type="PROSITE" id="PS00523">
    <property type="entry name" value="SULFATASE_1"/>
    <property type="match status" value="1"/>
</dbReference>